<evidence type="ECO:0000313" key="1">
    <source>
        <dbReference type="EMBL" id="TNH37508.1"/>
    </source>
</evidence>
<dbReference type="AlphaFoldDB" id="A0A5C4R116"/>
<evidence type="ECO:0000313" key="2">
    <source>
        <dbReference type="Proteomes" id="UP000304880"/>
    </source>
</evidence>
<organism evidence="1 2">
    <name type="scientific">Paracoccus haeundaensis</name>
    <dbReference type="NCBI Taxonomy" id="225362"/>
    <lineage>
        <taxon>Bacteria</taxon>
        <taxon>Pseudomonadati</taxon>
        <taxon>Pseudomonadota</taxon>
        <taxon>Alphaproteobacteria</taxon>
        <taxon>Rhodobacterales</taxon>
        <taxon>Paracoccaceae</taxon>
        <taxon>Paracoccus</taxon>
    </lineage>
</organism>
<gene>
    <name evidence="1" type="ORF">FHD67_19970</name>
</gene>
<dbReference type="EMBL" id="VDDC01000085">
    <property type="protein sequence ID" value="TNH37508.1"/>
    <property type="molecule type" value="Genomic_DNA"/>
</dbReference>
<protein>
    <submittedName>
        <fullName evidence="1">Uncharacterized protein</fullName>
    </submittedName>
</protein>
<dbReference type="RefSeq" id="WP_046001854.1">
    <property type="nucleotide sequence ID" value="NZ_VDDC01000085.1"/>
</dbReference>
<sequence length="72" mass="7931">MLSTREMGQDAKAEVTRDMVEKMLACFDKLSSPDGVLTVELRGNGLFVLNPKTGTYETVGIARMSPAMDHLR</sequence>
<keyword evidence="2" id="KW-1185">Reference proteome</keyword>
<accession>A0A5C4R116</accession>
<proteinExistence type="predicted"/>
<name>A0A5C4R116_9RHOB</name>
<comment type="caution">
    <text evidence="1">The sequence shown here is derived from an EMBL/GenBank/DDBJ whole genome shotgun (WGS) entry which is preliminary data.</text>
</comment>
<dbReference type="Proteomes" id="UP000304880">
    <property type="component" value="Unassembled WGS sequence"/>
</dbReference>
<reference evidence="1 2" key="1">
    <citation type="submission" date="2019-06" db="EMBL/GenBank/DDBJ databases">
        <authorList>
            <person name="Li J."/>
        </authorList>
    </citation>
    <scope>NUCLEOTIDE SEQUENCE [LARGE SCALE GENOMIC DNA]</scope>
    <source>
        <strain evidence="1 2">CGMCC 1.8012</strain>
    </source>
</reference>